<dbReference type="Pfam" id="PF05699">
    <property type="entry name" value="Dimer_Tnp_hAT"/>
    <property type="match status" value="1"/>
</dbReference>
<dbReference type="EMBL" id="LRGB01000255">
    <property type="protein sequence ID" value="KZS19986.1"/>
    <property type="molecule type" value="Genomic_DNA"/>
</dbReference>
<dbReference type="AlphaFoldDB" id="A0A162QVJ1"/>
<dbReference type="InterPro" id="IPR008906">
    <property type="entry name" value="HATC_C_dom"/>
</dbReference>
<dbReference type="OrthoDB" id="6380091at2759"/>
<name>A0A162QVJ1_9CRUS</name>
<evidence type="ECO:0000313" key="3">
    <source>
        <dbReference type="EMBL" id="KZS19986.1"/>
    </source>
</evidence>
<organism evidence="3 4">
    <name type="scientific">Daphnia magna</name>
    <dbReference type="NCBI Taxonomy" id="35525"/>
    <lineage>
        <taxon>Eukaryota</taxon>
        <taxon>Metazoa</taxon>
        <taxon>Ecdysozoa</taxon>
        <taxon>Arthropoda</taxon>
        <taxon>Crustacea</taxon>
        <taxon>Branchiopoda</taxon>
        <taxon>Diplostraca</taxon>
        <taxon>Cladocera</taxon>
        <taxon>Anomopoda</taxon>
        <taxon>Daphniidae</taxon>
        <taxon>Daphnia</taxon>
    </lineage>
</organism>
<evidence type="ECO:0000259" key="2">
    <source>
        <dbReference type="Pfam" id="PF05699"/>
    </source>
</evidence>
<sequence>MLVKTLSPDNLKRRSACIAVRRVVGMCDYDVIAKLLESVYEEFDILDKVIATITDNGSNFVKAFRLYGSKSKHQMITPTVTTVPAPAMTVRASTSSANKSNRLVEEDADILDVLDEENSEFDETDDDWDDIGGDHVVDDRELVERKDEDPHDEEHERHESDIFDQTIPLMDILDERFTSENVYVLPPHRRCACHTLNLICKCDIYKNMGPSLKKLFESTDKKFKAIWAEQNRSAKVSDNIHKHLGKLFIINNETRWNSYYNAMKRGKHFINKKRSELKAFFEVYGIQYFRPAEEELVREYVKIMKPMSEALDVLQADVKVSIGYLLPTLSILIQKLEMLLGDRTIKHCKSLIRVMISSINTRFQDCFEDQELILAAILHPRFKNKWISEEDMEAKSQLLMNTFKSHKQNPVCGTQVSDNRKRGATEDASESQDSDFSPRRKKKKKDFFKRLFDPVDADVDNEVDLYLSDTSKKLSSLKKYPTLKQLFLKYNAALPSSGSVERLFSLAGRIFVPLRNGLSDQNFEKLLFLKANKHF</sequence>
<dbReference type="SUPFAM" id="SSF53098">
    <property type="entry name" value="Ribonuclease H-like"/>
    <property type="match status" value="1"/>
</dbReference>
<dbReference type="InterPro" id="IPR012337">
    <property type="entry name" value="RNaseH-like_sf"/>
</dbReference>
<dbReference type="GO" id="GO:0046983">
    <property type="term" value="F:protein dimerization activity"/>
    <property type="evidence" value="ECO:0007669"/>
    <property type="project" value="InterPro"/>
</dbReference>
<feature type="region of interest" description="Disordered" evidence="1">
    <location>
        <begin position="140"/>
        <end position="159"/>
    </location>
</feature>
<dbReference type="PANTHER" id="PTHR47501">
    <property type="entry name" value="TRANSPOSASE-RELATED"/>
    <property type="match status" value="1"/>
</dbReference>
<evidence type="ECO:0000313" key="4">
    <source>
        <dbReference type="Proteomes" id="UP000076858"/>
    </source>
</evidence>
<reference evidence="3 4" key="1">
    <citation type="submission" date="2016-03" db="EMBL/GenBank/DDBJ databases">
        <title>EvidentialGene: Evidence-directed Construction of Genes on Genomes.</title>
        <authorList>
            <person name="Gilbert D.G."/>
            <person name="Choi J.-H."/>
            <person name="Mockaitis K."/>
            <person name="Colbourne J."/>
            <person name="Pfrender M."/>
        </authorList>
    </citation>
    <scope>NUCLEOTIDE SEQUENCE [LARGE SCALE GENOMIC DNA]</scope>
    <source>
        <strain evidence="3 4">Xinb3</strain>
        <tissue evidence="3">Complete organism</tissue>
    </source>
</reference>
<dbReference type="PANTHER" id="PTHR47501:SF5">
    <property type="entry name" value="HAT C-TERMINAL DIMERISATION DOMAIN-CONTAINING PROTEIN"/>
    <property type="match status" value="1"/>
</dbReference>
<feature type="region of interest" description="Disordered" evidence="1">
    <location>
        <begin position="409"/>
        <end position="438"/>
    </location>
</feature>
<evidence type="ECO:0000256" key="1">
    <source>
        <dbReference type="SAM" id="MobiDB-lite"/>
    </source>
</evidence>
<feature type="domain" description="HAT C-terminal dimerisation" evidence="2">
    <location>
        <begin position="478"/>
        <end position="531"/>
    </location>
</feature>
<proteinExistence type="predicted"/>
<accession>A0A162QVJ1</accession>
<dbReference type="STRING" id="35525.A0A162QVJ1"/>
<dbReference type="Proteomes" id="UP000076858">
    <property type="component" value="Unassembled WGS sequence"/>
</dbReference>
<comment type="caution">
    <text evidence="3">The sequence shown here is derived from an EMBL/GenBank/DDBJ whole genome shotgun (WGS) entry which is preliminary data.</text>
</comment>
<keyword evidence="4" id="KW-1185">Reference proteome</keyword>
<gene>
    <name evidence="3" type="ORF">APZ42_013442</name>
</gene>
<protein>
    <recommendedName>
        <fullName evidence="2">HAT C-terminal dimerisation domain-containing protein</fullName>
    </recommendedName>
</protein>